<proteinExistence type="predicted"/>
<name>H0GBK7_RHIML</name>
<dbReference type="EMBL" id="AGVV01000167">
    <property type="protein sequence ID" value="EHK73313.1"/>
    <property type="molecule type" value="Genomic_DNA"/>
</dbReference>
<dbReference type="AlphaFoldDB" id="H0GBK7"/>
<gene>
    <name evidence="1" type="ORF">SM0020_34660</name>
</gene>
<reference evidence="1 2" key="1">
    <citation type="journal article" date="2012" name="J. Bacteriol.">
        <title>Draft Genome Sequence of Sinorhizobium meliloti CCNWSX0020, a Nitrogen-Fixing Symbiont with Copper Tolerance Capability Isolated from Lead-Zinc Mine Tailings.</title>
        <authorList>
            <person name="Li Z."/>
            <person name="Ma Z."/>
            <person name="Hao X."/>
            <person name="Wei G."/>
        </authorList>
    </citation>
    <scope>NUCLEOTIDE SEQUENCE [LARGE SCALE GENOMIC DNA]</scope>
    <source>
        <strain evidence="1 2">CCNWSX0020</strain>
    </source>
</reference>
<evidence type="ECO:0000313" key="2">
    <source>
        <dbReference type="Proteomes" id="UP000004038"/>
    </source>
</evidence>
<organism evidence="1 2">
    <name type="scientific">Sinorhizobium meliloti CCNWSX0020</name>
    <dbReference type="NCBI Taxonomy" id="1107881"/>
    <lineage>
        <taxon>Bacteria</taxon>
        <taxon>Pseudomonadati</taxon>
        <taxon>Pseudomonadota</taxon>
        <taxon>Alphaproteobacteria</taxon>
        <taxon>Hyphomicrobiales</taxon>
        <taxon>Rhizobiaceae</taxon>
        <taxon>Sinorhizobium/Ensifer group</taxon>
        <taxon>Sinorhizobium</taxon>
    </lineage>
</organism>
<protein>
    <submittedName>
        <fullName evidence="1">Uncharacterized protein</fullName>
    </submittedName>
</protein>
<dbReference type="Proteomes" id="UP000004038">
    <property type="component" value="Unassembled WGS sequence"/>
</dbReference>
<evidence type="ECO:0000313" key="1">
    <source>
        <dbReference type="EMBL" id="EHK73313.1"/>
    </source>
</evidence>
<sequence>MADACGGSKERFFKSTPYREDVDHIVAGNGGRQRASIGFAPPMWRTGSFVIEGAPFRIPIFRGEGASAVMLEQHNGTAVWVEAARSCFSQGKLSTAPLVSAEAVKLDEMQAAPIPGIAVGFRVVIARPNRRLKKEPRPMVDLRRPRSFGKGFQIG</sequence>
<accession>H0GBK7</accession>